<comment type="caution">
    <text evidence="1">The sequence shown here is derived from an EMBL/GenBank/DDBJ whole genome shotgun (WGS) entry which is preliminary data.</text>
</comment>
<organism evidence="1 2">
    <name type="scientific">Aliivibrio finisterrensis</name>
    <dbReference type="NCBI Taxonomy" id="511998"/>
    <lineage>
        <taxon>Bacteria</taxon>
        <taxon>Pseudomonadati</taxon>
        <taxon>Pseudomonadota</taxon>
        <taxon>Gammaproteobacteria</taxon>
        <taxon>Vibrionales</taxon>
        <taxon>Vibrionaceae</taxon>
        <taxon>Aliivibrio</taxon>
    </lineage>
</organism>
<dbReference type="AlphaFoldDB" id="A0A6N6RNR7"/>
<dbReference type="RefSeq" id="WP_151656874.1">
    <property type="nucleotide sequence ID" value="NZ_WBVP01000046.1"/>
</dbReference>
<name>A0A6N6RNR7_9GAMM</name>
<protein>
    <recommendedName>
        <fullName evidence="3">HEPN domain-containing protein</fullName>
    </recommendedName>
</protein>
<accession>A0A6N6RNR7</accession>
<sequence>MKLFEGIKRDKTNADIGWMTSKSEAYQYGYLRAAEKLSQDFGQLDVRDKDSLIFPIVFLYRQHIELSLKSIIRILDHRFGNTRTDRILERHKILDLWDEATDLYGAYLNQKQPKLVFTNPSLVKERGIVNEFNKVDEDSFSFRYSTDKQGNELLDGISYISLNNFQEQIASVNKAIKDIFETLYHAEN</sequence>
<proteinExistence type="predicted"/>
<dbReference type="EMBL" id="WBVP01000046">
    <property type="protein sequence ID" value="KAB2823052.1"/>
    <property type="molecule type" value="Genomic_DNA"/>
</dbReference>
<gene>
    <name evidence="1" type="ORF">F8B77_17170</name>
</gene>
<evidence type="ECO:0008006" key="3">
    <source>
        <dbReference type="Google" id="ProtNLM"/>
    </source>
</evidence>
<evidence type="ECO:0000313" key="1">
    <source>
        <dbReference type="EMBL" id="KAB2823052.1"/>
    </source>
</evidence>
<reference evidence="1 2" key="1">
    <citation type="submission" date="2019-09" db="EMBL/GenBank/DDBJ databases">
        <title>Genome of Aliivibrio finisterrensis LMG 23869 (type strain).</title>
        <authorList>
            <person name="Bowman J.P."/>
        </authorList>
    </citation>
    <scope>NUCLEOTIDE SEQUENCE [LARGE SCALE GENOMIC DNA]</scope>
    <source>
        <strain evidence="1 2">LMG 23869</strain>
    </source>
</reference>
<evidence type="ECO:0000313" key="2">
    <source>
        <dbReference type="Proteomes" id="UP000434870"/>
    </source>
</evidence>
<dbReference type="Proteomes" id="UP000434870">
    <property type="component" value="Unassembled WGS sequence"/>
</dbReference>